<dbReference type="AlphaFoldDB" id="A0A1L3SLY4"/>
<dbReference type="EMBL" id="CP018171">
    <property type="protein sequence ID" value="APH70380.1"/>
    <property type="molecule type" value="Genomic_DNA"/>
</dbReference>
<keyword evidence="1" id="KW-0732">Signal</keyword>
<feature type="signal peptide" evidence="1">
    <location>
        <begin position="1"/>
        <end position="22"/>
    </location>
</feature>
<protein>
    <submittedName>
        <fullName evidence="2">Uncharacterized protein</fullName>
    </submittedName>
</protein>
<dbReference type="STRING" id="1670800.BSQ44_02530"/>
<dbReference type="KEGG" id="meso:BSQ44_02530"/>
<keyword evidence="3" id="KW-1185">Reference proteome</keyword>
<sequence>MKSLGLLLALLALPIATAPASAQALADQMTCDQAVAYYEKHGVIYVLANGKFAVPLRVGVPVSQAKTLQCQDRGTTPRPYTVATKDAWRCTIAVSC</sequence>
<gene>
    <name evidence="2" type="ORF">BSQ44_02530</name>
</gene>
<accession>A0A1L3SLY4</accession>
<reference evidence="3" key="1">
    <citation type="submission" date="2016-11" db="EMBL/GenBank/DDBJ databases">
        <title>Mesorhizobium oceanicum sp. nov., isolated from deep seawater in South China Sea.</title>
        <authorList>
            <person name="Fu G.-Y."/>
        </authorList>
    </citation>
    <scope>NUCLEOTIDE SEQUENCE [LARGE SCALE GENOMIC DNA]</scope>
    <source>
        <strain evidence="3">B7</strain>
    </source>
</reference>
<name>A0A1L3SLY4_9HYPH</name>
<organism evidence="2 3">
    <name type="scientific">Aquibium oceanicum</name>
    <dbReference type="NCBI Taxonomy" id="1670800"/>
    <lineage>
        <taxon>Bacteria</taxon>
        <taxon>Pseudomonadati</taxon>
        <taxon>Pseudomonadota</taxon>
        <taxon>Alphaproteobacteria</taxon>
        <taxon>Hyphomicrobiales</taxon>
        <taxon>Phyllobacteriaceae</taxon>
        <taxon>Aquibium</taxon>
    </lineage>
</organism>
<evidence type="ECO:0000256" key="1">
    <source>
        <dbReference type="SAM" id="SignalP"/>
    </source>
</evidence>
<dbReference type="OrthoDB" id="9882955at2"/>
<evidence type="ECO:0000313" key="2">
    <source>
        <dbReference type="EMBL" id="APH70380.1"/>
    </source>
</evidence>
<dbReference type="Proteomes" id="UP000182840">
    <property type="component" value="Chromosome"/>
</dbReference>
<dbReference type="RefSeq" id="WP_072601792.1">
    <property type="nucleotide sequence ID" value="NZ_CP018171.1"/>
</dbReference>
<feature type="chain" id="PRO_5009856940" evidence="1">
    <location>
        <begin position="23"/>
        <end position="96"/>
    </location>
</feature>
<evidence type="ECO:0000313" key="3">
    <source>
        <dbReference type="Proteomes" id="UP000182840"/>
    </source>
</evidence>
<proteinExistence type="predicted"/>